<feature type="domain" description="Carrier" evidence="5">
    <location>
        <begin position="111"/>
        <end position="191"/>
    </location>
</feature>
<dbReference type="Proteomes" id="UP001494902">
    <property type="component" value="Unassembled WGS sequence"/>
</dbReference>
<feature type="transmembrane region" description="Helical" evidence="4">
    <location>
        <begin position="456"/>
        <end position="476"/>
    </location>
</feature>
<name>A0ABV1K6H0_9PSEU</name>
<dbReference type="SMART" id="SM00823">
    <property type="entry name" value="PKS_PP"/>
    <property type="match status" value="2"/>
</dbReference>
<dbReference type="InterPro" id="IPR020806">
    <property type="entry name" value="PKS_PP-bd"/>
</dbReference>
<dbReference type="InterPro" id="IPR012728">
    <property type="entry name" value="Pls/PosA_C"/>
</dbReference>
<evidence type="ECO:0000256" key="1">
    <source>
        <dbReference type="ARBA" id="ARBA00022450"/>
    </source>
</evidence>
<dbReference type="SUPFAM" id="SSF47336">
    <property type="entry name" value="ACP-like"/>
    <property type="match status" value="2"/>
</dbReference>
<proteinExistence type="predicted"/>
<feature type="compositionally biased region" description="Low complexity" evidence="3">
    <location>
        <begin position="933"/>
        <end position="982"/>
    </location>
</feature>
<dbReference type="Gene3D" id="2.160.10.10">
    <property type="entry name" value="Hexapeptide repeat proteins"/>
    <property type="match status" value="2"/>
</dbReference>
<keyword evidence="4" id="KW-0472">Membrane</keyword>
<evidence type="ECO:0000313" key="7">
    <source>
        <dbReference type="Proteomes" id="UP001494902"/>
    </source>
</evidence>
<dbReference type="PANTHER" id="PTHR43300">
    <property type="entry name" value="ACETYLTRANSFERASE"/>
    <property type="match status" value="1"/>
</dbReference>
<dbReference type="PANTHER" id="PTHR43300:SF11">
    <property type="entry name" value="ACETYLTRANSFERASE RV3034C-RELATED"/>
    <property type="match status" value="1"/>
</dbReference>
<protein>
    <submittedName>
        <fullName evidence="6">Pls/PosA family non-ribosomal peptide synthetase</fullName>
    </submittedName>
</protein>
<dbReference type="InterPro" id="IPR050179">
    <property type="entry name" value="Trans_hexapeptide_repeat"/>
</dbReference>
<sequence>MPFEQGLFVDRGVTAASLHVASGEQYVRAQQLHSASRAELSVVDQLCSILTDMTGSPVGPDDHFFTDAGADSMLLARFCARVRKMPGLPHVAMTDVYAHPTARDLAIALAAPRPSGPGAALAGYREVLADLLGAEVPADADLFTDLGADSMTMTRFCARVRSRPDLPDVAMTDVYAHPTAAGLAEALGTEPAGDGVAEPEEPAPAPAPRASTRAYVLCGAAQLLAFVVFTLAYGTMLGYAYMWIAQGADLWAFYLRALVAVSIAFTVFAVLPVVAKWVLVGRWTEQEIPLWGFRYYRFWLARILARMNPLLLVAPGSPLISLYLRAMGARIGPGVVMLSRTIPACPDLLTVGARTVLRKDGLVACYRAEPGIIRTGRVTIGSDVVVGENTVIDIGVTIGDGARLAHASSLHEGQHVPAGETWWGSPGRQGGGAPGGSDAVARCGRMRRTTYAAGQLLVLLVVWLPLGTGVIDAALIRVPQLSSILGDHAAELASPTFYLDVVLVSVVLMLAGIVGGLVVSMLLARLLSLGLVEGRTYPLYGIRYTLHRTILRITNIKLFTYLLGDSSYIVGYLKGLGYDLRLVPQTGTNFGTAVKHETPFASSIGTGTMVADGLSIMNADYSSTAFVINRTRLGANSFLGNRIAYPAGARVGDDCLIATKTLVPTDGPVRSGVGLLGSPPFEIPRTVSRDNAYGHLRTGFDLHERLRRKNRYNRRTIGVALLVRWGSLFGITLLTVAVADVTVPLGPVAVGIQLLLALVFTMVFTVAVERLATIRRPLRPRLASVYDPYFWWHERYWKLVIQGWDAMLAGTPFKNLVSRALGVKIGRRVFDDGAAMTDRTLITIGDDVVLNAGAAIQCHSQEDGTFKSDRVRIHDGVCLDVGAFVHYGAVLGEGARIGCHAFLMKGEEVPAGAYWGGNPARATARPHPAPVGNATTAASTTNAAPAGTTANTVSAGTSVNTGTPGTPGTPVNTVSVNGVTNR</sequence>
<dbReference type="EMBL" id="JBEDNQ010000002">
    <property type="protein sequence ID" value="MEQ3550081.1"/>
    <property type="molecule type" value="Genomic_DNA"/>
</dbReference>
<feature type="transmembrane region" description="Helical" evidence="4">
    <location>
        <begin position="299"/>
        <end position="324"/>
    </location>
</feature>
<evidence type="ECO:0000256" key="3">
    <source>
        <dbReference type="SAM" id="MobiDB-lite"/>
    </source>
</evidence>
<feature type="transmembrane region" description="Helical" evidence="4">
    <location>
        <begin position="214"/>
        <end position="241"/>
    </location>
</feature>
<feature type="transmembrane region" description="Helical" evidence="4">
    <location>
        <begin position="745"/>
        <end position="768"/>
    </location>
</feature>
<dbReference type="InterPro" id="IPR001451">
    <property type="entry name" value="Hexapep"/>
</dbReference>
<feature type="transmembrane region" description="Helical" evidence="4">
    <location>
        <begin position="253"/>
        <end position="279"/>
    </location>
</feature>
<keyword evidence="1" id="KW-0596">Phosphopantetheine</keyword>
<gene>
    <name evidence="6" type="ORF">WIS52_06320</name>
</gene>
<dbReference type="Pfam" id="PF14602">
    <property type="entry name" value="Hexapep_2"/>
    <property type="match status" value="2"/>
</dbReference>
<evidence type="ECO:0000259" key="5">
    <source>
        <dbReference type="PROSITE" id="PS50075"/>
    </source>
</evidence>
<feature type="region of interest" description="Disordered" evidence="3">
    <location>
        <begin position="418"/>
        <end position="438"/>
    </location>
</feature>
<dbReference type="NCBIfam" id="TIGR02353">
    <property type="entry name" value="NRPS_term_dom"/>
    <property type="match status" value="1"/>
</dbReference>
<feature type="domain" description="Carrier" evidence="5">
    <location>
        <begin position="37"/>
        <end position="113"/>
    </location>
</feature>
<feature type="transmembrane region" description="Helical" evidence="4">
    <location>
        <begin position="496"/>
        <end position="523"/>
    </location>
</feature>
<keyword evidence="2" id="KW-0597">Phosphoprotein</keyword>
<dbReference type="InterPro" id="IPR011004">
    <property type="entry name" value="Trimer_LpxA-like_sf"/>
</dbReference>
<dbReference type="InterPro" id="IPR036736">
    <property type="entry name" value="ACP-like_sf"/>
</dbReference>
<evidence type="ECO:0000256" key="4">
    <source>
        <dbReference type="SAM" id="Phobius"/>
    </source>
</evidence>
<comment type="caution">
    <text evidence="6">The sequence shown here is derived from an EMBL/GenBank/DDBJ whole genome shotgun (WGS) entry which is preliminary data.</text>
</comment>
<dbReference type="InterPro" id="IPR009081">
    <property type="entry name" value="PP-bd_ACP"/>
</dbReference>
<accession>A0ABV1K6H0</accession>
<feature type="transmembrane region" description="Helical" evidence="4">
    <location>
        <begin position="717"/>
        <end position="739"/>
    </location>
</feature>
<dbReference type="PROSITE" id="PS50075">
    <property type="entry name" value="CARRIER"/>
    <property type="match status" value="2"/>
</dbReference>
<keyword evidence="4" id="KW-1133">Transmembrane helix</keyword>
<dbReference type="Gene3D" id="1.10.1200.10">
    <property type="entry name" value="ACP-like"/>
    <property type="match status" value="2"/>
</dbReference>
<organism evidence="6 7">
    <name type="scientific">Pseudonocardia nematodicida</name>
    <dbReference type="NCBI Taxonomy" id="1206997"/>
    <lineage>
        <taxon>Bacteria</taxon>
        <taxon>Bacillati</taxon>
        <taxon>Actinomycetota</taxon>
        <taxon>Actinomycetes</taxon>
        <taxon>Pseudonocardiales</taxon>
        <taxon>Pseudonocardiaceae</taxon>
        <taxon>Pseudonocardia</taxon>
    </lineage>
</organism>
<dbReference type="RefSeq" id="WP_349297164.1">
    <property type="nucleotide sequence ID" value="NZ_JBEDNQ010000002.1"/>
</dbReference>
<dbReference type="SUPFAM" id="SSF51161">
    <property type="entry name" value="Trimeric LpxA-like enzymes"/>
    <property type="match status" value="3"/>
</dbReference>
<reference evidence="6 7" key="1">
    <citation type="submission" date="2024-03" db="EMBL/GenBank/DDBJ databases">
        <title>Draft genome sequence of Pseudonocardia nematodicida JCM 31783.</title>
        <authorList>
            <person name="Butdee W."/>
            <person name="Duangmal K."/>
        </authorList>
    </citation>
    <scope>NUCLEOTIDE SEQUENCE [LARGE SCALE GENOMIC DNA]</scope>
    <source>
        <strain evidence="6 7">JCM 31783</strain>
    </source>
</reference>
<evidence type="ECO:0000313" key="6">
    <source>
        <dbReference type="EMBL" id="MEQ3550081.1"/>
    </source>
</evidence>
<keyword evidence="4" id="KW-0812">Transmembrane</keyword>
<dbReference type="Pfam" id="PF00550">
    <property type="entry name" value="PP-binding"/>
    <property type="match status" value="2"/>
</dbReference>
<evidence type="ECO:0000256" key="2">
    <source>
        <dbReference type="ARBA" id="ARBA00022553"/>
    </source>
</evidence>
<keyword evidence="7" id="KW-1185">Reference proteome</keyword>
<feature type="region of interest" description="Disordered" evidence="3">
    <location>
        <begin position="921"/>
        <end position="982"/>
    </location>
</feature>